<dbReference type="Proteomes" id="UP000186705">
    <property type="component" value="Unassembled WGS sequence"/>
</dbReference>
<evidence type="ECO:0000256" key="2">
    <source>
        <dbReference type="ARBA" id="ARBA00022448"/>
    </source>
</evidence>
<reference evidence="8 9" key="1">
    <citation type="submission" date="2016-11" db="EMBL/GenBank/DDBJ databases">
        <title>Description of two novel members of the family Erysipelotrichaceae: Ileibacterium lipovorans gen. nov., sp. nov. and Dubosiella newyorkensis, gen. nov., sp. nov.</title>
        <authorList>
            <person name="Cox L.M."/>
            <person name="Sohn J."/>
            <person name="Tyrrell K.L."/>
            <person name="Citron D.M."/>
            <person name="Lawson P.A."/>
            <person name="Patel N.B."/>
            <person name="Iizumi T."/>
            <person name="Perez-Perez G.I."/>
            <person name="Goldstein E.J."/>
            <person name="Blaser M.J."/>
        </authorList>
    </citation>
    <scope>NUCLEOTIDE SEQUENCE [LARGE SCALE GENOMIC DNA]</scope>
    <source>
        <strain evidence="8 9">NYU-BL-A4</strain>
    </source>
</reference>
<proteinExistence type="predicted"/>
<keyword evidence="6 7" id="KW-0472">Membrane</keyword>
<dbReference type="InterPro" id="IPR048279">
    <property type="entry name" value="MdtK-like"/>
</dbReference>
<feature type="transmembrane region" description="Helical" evidence="7">
    <location>
        <begin position="282"/>
        <end position="299"/>
    </location>
</feature>
<feature type="transmembrane region" description="Helical" evidence="7">
    <location>
        <begin position="12"/>
        <end position="32"/>
    </location>
</feature>
<feature type="transmembrane region" description="Helical" evidence="7">
    <location>
        <begin position="416"/>
        <end position="434"/>
    </location>
</feature>
<evidence type="ECO:0000256" key="6">
    <source>
        <dbReference type="ARBA" id="ARBA00023136"/>
    </source>
</evidence>
<keyword evidence="4 7" id="KW-0812">Transmembrane</keyword>
<dbReference type="GO" id="GO:0015297">
    <property type="term" value="F:antiporter activity"/>
    <property type="evidence" value="ECO:0007669"/>
    <property type="project" value="InterPro"/>
</dbReference>
<dbReference type="NCBIfam" id="TIGR00797">
    <property type="entry name" value="matE"/>
    <property type="match status" value="1"/>
</dbReference>
<feature type="transmembrane region" description="Helical" evidence="7">
    <location>
        <begin position="355"/>
        <end position="375"/>
    </location>
</feature>
<name>A0A1U7NPT3_9FIRM</name>
<evidence type="ECO:0000313" key="9">
    <source>
        <dbReference type="Proteomes" id="UP000186705"/>
    </source>
</evidence>
<keyword evidence="5 7" id="KW-1133">Transmembrane helix</keyword>
<organism evidence="8 9">
    <name type="scientific">Dubosiella newyorkensis</name>
    <dbReference type="NCBI Taxonomy" id="1862672"/>
    <lineage>
        <taxon>Bacteria</taxon>
        <taxon>Bacillati</taxon>
        <taxon>Bacillota</taxon>
        <taxon>Erysipelotrichia</taxon>
        <taxon>Erysipelotrichales</taxon>
        <taxon>Erysipelotrichaceae</taxon>
        <taxon>Dubosiella</taxon>
    </lineage>
</organism>
<dbReference type="CDD" id="cd13138">
    <property type="entry name" value="MATE_yoeA_like"/>
    <property type="match status" value="1"/>
</dbReference>
<feature type="transmembrane region" description="Helical" evidence="7">
    <location>
        <begin position="387"/>
        <end position="410"/>
    </location>
</feature>
<dbReference type="InterPro" id="IPR052031">
    <property type="entry name" value="Membrane_Transporter-Flippase"/>
</dbReference>
<sequence length="455" mass="49394">MKQQSLLNGNILKGLLWFAIPLFFSNLFQTLYNMVDTILIGHFLGDSSLAAMGATTAIFDLVVGFATGIGAGFGIVAGHYYGASDTPGLKKSIASSFLLSALLSVCLTILAYTLMPFLLNLLNTPPEIFQESLRYIQIIVLFMSITVFYNLSAGMLRAIGDSLAPLCFLLISCLINVGLDLYFITKLHLGVAGAAYATMIAQFLSTLICFIYIFKKKKLLIPNRQSFTYDPSLLKDLIGQGLSMGFMMSIVSLGTVILQAAINSLGTTLIAAHTAARKCASIIMMPIASISAASSTFVAQNKGANQYKRIVEGIHISCRIGAVIAIVCSIFVIPLNQSIIYWISGSTNPVVLSNGGMYLMINTPFCIVLSVLLILRNALQGLGKKIVPLVSSIIELIGKFLFSSLLIPVFGYTAVIWSEPLIWVCMTIQLWFAYTRLPSIQEARNHTSSDLALDR</sequence>
<evidence type="ECO:0000256" key="7">
    <source>
        <dbReference type="SAM" id="Phobius"/>
    </source>
</evidence>
<feature type="transmembrane region" description="Helical" evidence="7">
    <location>
        <begin position="190"/>
        <end position="214"/>
    </location>
</feature>
<dbReference type="PANTHER" id="PTHR43549">
    <property type="entry name" value="MULTIDRUG RESISTANCE PROTEIN YPNP-RELATED"/>
    <property type="match status" value="1"/>
</dbReference>
<evidence type="ECO:0000256" key="5">
    <source>
        <dbReference type="ARBA" id="ARBA00022989"/>
    </source>
</evidence>
<dbReference type="GO" id="GO:0005886">
    <property type="term" value="C:plasma membrane"/>
    <property type="evidence" value="ECO:0007669"/>
    <property type="project" value="UniProtKB-SubCell"/>
</dbReference>
<dbReference type="Pfam" id="PF01554">
    <property type="entry name" value="MatE"/>
    <property type="match status" value="2"/>
</dbReference>
<keyword evidence="2" id="KW-0813">Transport</keyword>
<dbReference type="PIRSF" id="PIRSF006603">
    <property type="entry name" value="DinF"/>
    <property type="match status" value="1"/>
</dbReference>
<keyword evidence="3" id="KW-1003">Cell membrane</keyword>
<evidence type="ECO:0000313" key="8">
    <source>
        <dbReference type="EMBL" id="OLU47641.1"/>
    </source>
</evidence>
<evidence type="ECO:0000256" key="3">
    <source>
        <dbReference type="ARBA" id="ARBA00022475"/>
    </source>
</evidence>
<feature type="transmembrane region" description="Helical" evidence="7">
    <location>
        <begin position="93"/>
        <end position="115"/>
    </location>
</feature>
<dbReference type="EMBL" id="MPKA01000044">
    <property type="protein sequence ID" value="OLU47641.1"/>
    <property type="molecule type" value="Genomic_DNA"/>
</dbReference>
<feature type="transmembrane region" description="Helical" evidence="7">
    <location>
        <begin position="320"/>
        <end position="343"/>
    </location>
</feature>
<dbReference type="GO" id="GO:0042910">
    <property type="term" value="F:xenobiotic transmembrane transporter activity"/>
    <property type="evidence" value="ECO:0007669"/>
    <property type="project" value="InterPro"/>
</dbReference>
<dbReference type="PANTHER" id="PTHR43549:SF3">
    <property type="entry name" value="MULTIDRUG RESISTANCE PROTEIN YPNP-RELATED"/>
    <property type="match status" value="1"/>
</dbReference>
<keyword evidence="9" id="KW-1185">Reference proteome</keyword>
<feature type="transmembrane region" description="Helical" evidence="7">
    <location>
        <begin position="52"/>
        <end position="81"/>
    </location>
</feature>
<evidence type="ECO:0000256" key="4">
    <source>
        <dbReference type="ARBA" id="ARBA00022692"/>
    </source>
</evidence>
<dbReference type="AlphaFoldDB" id="A0A1U7NPT3"/>
<gene>
    <name evidence="8" type="ORF">BO225_02005</name>
</gene>
<accession>A0A1U7NPT3</accession>
<dbReference type="STRING" id="1862672.BO225_02005"/>
<comment type="subcellular location">
    <subcellularLocation>
        <location evidence="1">Cell membrane</location>
        <topology evidence="1">Multi-pass membrane protein</topology>
    </subcellularLocation>
</comment>
<feature type="transmembrane region" description="Helical" evidence="7">
    <location>
        <begin position="135"/>
        <end position="151"/>
    </location>
</feature>
<dbReference type="InterPro" id="IPR002528">
    <property type="entry name" value="MATE_fam"/>
</dbReference>
<comment type="caution">
    <text evidence="8">The sequence shown here is derived from an EMBL/GenBank/DDBJ whole genome shotgun (WGS) entry which is preliminary data.</text>
</comment>
<feature type="transmembrane region" description="Helical" evidence="7">
    <location>
        <begin position="163"/>
        <end position="184"/>
    </location>
</feature>
<dbReference type="RefSeq" id="WP_076340613.1">
    <property type="nucleotide sequence ID" value="NZ_CAMSPY010000058.1"/>
</dbReference>
<protein>
    <submittedName>
        <fullName evidence="8">MATE family efflux transporter</fullName>
    </submittedName>
</protein>
<evidence type="ECO:0000256" key="1">
    <source>
        <dbReference type="ARBA" id="ARBA00004651"/>
    </source>
</evidence>
<feature type="transmembrane region" description="Helical" evidence="7">
    <location>
        <begin position="242"/>
        <end position="262"/>
    </location>
</feature>
<dbReference type="GeneID" id="78274720"/>
<dbReference type="OrthoDB" id="9776324at2"/>